<sequence length="77" mass="9105">MCSTFFIFIISFKKHFLVSSPDLYFSYFSNKYFHSLTLNCLAIFISNKKTSANLLMSTFFVLVYKVLLLLFIQRTNH</sequence>
<protein>
    <submittedName>
        <fullName evidence="2">Uncharacterized protein</fullName>
    </submittedName>
</protein>
<evidence type="ECO:0000313" key="3">
    <source>
        <dbReference type="Proteomes" id="UP000076372"/>
    </source>
</evidence>
<proteinExistence type="predicted"/>
<organism evidence="2 3">
    <name type="scientific">Mycoplasmopsis bovis</name>
    <name type="common">Mycoplasma bovis</name>
    <dbReference type="NCBI Taxonomy" id="28903"/>
    <lineage>
        <taxon>Bacteria</taxon>
        <taxon>Bacillati</taxon>
        <taxon>Mycoplasmatota</taxon>
        <taxon>Mycoplasmoidales</taxon>
        <taxon>Metamycoplasmataceae</taxon>
        <taxon>Mycoplasmopsis</taxon>
    </lineage>
</organism>
<dbReference type="AlphaFoldDB" id="A0A8D4D1S1"/>
<reference evidence="2 3" key="1">
    <citation type="submission" date="2014-04" db="EMBL/GenBank/DDBJ databases">
        <title>Complete genome sequence of Mycoplasma bovis attenuated strain P150.</title>
        <authorList>
            <person name="Qi J."/>
            <person name="Guo A."/>
        </authorList>
    </citation>
    <scope>NUCLEOTIDE SEQUENCE [LARGE SCALE GENOMIC DNA]</scope>
    <source>
        <strain evidence="2 3">HB0801-P150</strain>
    </source>
</reference>
<keyword evidence="1" id="KW-0472">Membrane</keyword>
<name>A0A8D4D1S1_MYCBV</name>
<keyword evidence="1" id="KW-0812">Transmembrane</keyword>
<accession>A0A8D4D1S1</accession>
<evidence type="ECO:0000256" key="1">
    <source>
        <dbReference type="SAM" id="Phobius"/>
    </source>
</evidence>
<feature type="transmembrane region" description="Helical" evidence="1">
    <location>
        <begin position="52"/>
        <end position="72"/>
    </location>
</feature>
<dbReference type="Proteomes" id="UP000076372">
    <property type="component" value="Chromosome"/>
</dbReference>
<gene>
    <name evidence="2" type="ORF">BC94_0551</name>
</gene>
<keyword evidence="1" id="KW-1133">Transmembrane helix</keyword>
<evidence type="ECO:0000313" key="2">
    <source>
        <dbReference type="EMBL" id="AMW25815.1"/>
    </source>
</evidence>
<dbReference type="EMBL" id="CP007590">
    <property type="protein sequence ID" value="AMW25815.1"/>
    <property type="molecule type" value="Genomic_DNA"/>
</dbReference>